<comment type="similarity">
    <text evidence="1">Belongs to the 'phage' integrase family.</text>
</comment>
<dbReference type="InterPro" id="IPR013762">
    <property type="entry name" value="Integrase-like_cat_sf"/>
</dbReference>
<dbReference type="SUPFAM" id="SSF56349">
    <property type="entry name" value="DNA breaking-rejoining enzymes"/>
    <property type="match status" value="1"/>
</dbReference>
<gene>
    <name evidence="5" type="ORF">BCT54_05975</name>
</gene>
<dbReference type="CDD" id="cd00397">
    <property type="entry name" value="DNA_BRE_C"/>
    <property type="match status" value="1"/>
</dbReference>
<proteinExistence type="inferred from homology"/>
<name>A0A2N7JNG1_VIBSP</name>
<evidence type="ECO:0000313" key="5">
    <source>
        <dbReference type="EMBL" id="PMM43607.1"/>
    </source>
</evidence>
<dbReference type="AlphaFoldDB" id="A0A2N7JNG1"/>
<dbReference type="Proteomes" id="UP000235533">
    <property type="component" value="Unassembled WGS sequence"/>
</dbReference>
<evidence type="ECO:0000256" key="3">
    <source>
        <dbReference type="ARBA" id="ARBA00023125"/>
    </source>
</evidence>
<evidence type="ECO:0000256" key="1">
    <source>
        <dbReference type="ARBA" id="ARBA00008857"/>
    </source>
</evidence>
<reference evidence="6" key="1">
    <citation type="submission" date="2016-07" db="EMBL/GenBank/DDBJ databases">
        <title>Nontailed viruses are major unrecognized killers of bacteria in the ocean.</title>
        <authorList>
            <person name="Kauffman K."/>
            <person name="Hussain F."/>
            <person name="Yang J."/>
            <person name="Arevalo P."/>
            <person name="Brown J."/>
            <person name="Cutler M."/>
            <person name="Kelly L."/>
            <person name="Polz M.F."/>
        </authorList>
    </citation>
    <scope>NUCLEOTIDE SEQUENCE [LARGE SCALE GENOMIC DNA]</scope>
    <source>
        <strain evidence="6">10N.261.48.B5</strain>
    </source>
</reference>
<accession>A0A2N7JNG1</accession>
<dbReference type="Gene3D" id="1.10.443.10">
    <property type="entry name" value="Intergrase catalytic core"/>
    <property type="match status" value="1"/>
</dbReference>
<evidence type="ECO:0000313" key="6">
    <source>
        <dbReference type="Proteomes" id="UP000235533"/>
    </source>
</evidence>
<dbReference type="PANTHER" id="PTHR30349">
    <property type="entry name" value="PHAGE INTEGRASE-RELATED"/>
    <property type="match status" value="1"/>
</dbReference>
<sequence length="408" mass="47287">MDHYYHLTATSKEIEIGDVEEDISGGKPDFSIHKPMRFDGVKLLFTSEGEPEFYANAYILSRRIVEGIKNTEPTSYALLRFFRFLGKNNLNWNDENQELERYPIYLFRAYLNKQIDSGNMRRSVGSTTLSVIRRFYVFCLRHGYVENLPFEVTGYTKYGQMLTDITITSPKQETILTPMNDMDIQHIRDNWHRAGVSGEFRLLVATAINSGLRAIEVADLKPRHVKVPKGFRGKTFTNIKIGNSHGCRTKGGKNRVISMPVWLMKQLSKYCESERYKERARLYFYNTGDEDAPIFITKEGNRFKEENEKSNSIDALWSKLRSAIKENSNPHFDHIFHDTRVTFLANKFELLVNMDDITTSQVLKLLKDEAGHKDLSVTMHYLTHWEGNPTKNQVPELMMNLLDEADIL</sequence>
<dbReference type="Gene3D" id="1.10.150.130">
    <property type="match status" value="1"/>
</dbReference>
<dbReference type="GO" id="GO:0003677">
    <property type="term" value="F:DNA binding"/>
    <property type="evidence" value="ECO:0007669"/>
    <property type="project" value="UniProtKB-KW"/>
</dbReference>
<evidence type="ECO:0000256" key="4">
    <source>
        <dbReference type="ARBA" id="ARBA00023172"/>
    </source>
</evidence>
<protein>
    <submittedName>
        <fullName evidence="5">Integrase</fullName>
    </submittedName>
</protein>
<dbReference type="GO" id="GO:0006310">
    <property type="term" value="P:DNA recombination"/>
    <property type="evidence" value="ECO:0007669"/>
    <property type="project" value="UniProtKB-KW"/>
</dbReference>
<dbReference type="EMBL" id="MCZF01000258">
    <property type="protein sequence ID" value="PMM43607.1"/>
    <property type="molecule type" value="Genomic_DNA"/>
</dbReference>
<evidence type="ECO:0000256" key="2">
    <source>
        <dbReference type="ARBA" id="ARBA00022908"/>
    </source>
</evidence>
<keyword evidence="3" id="KW-0238">DNA-binding</keyword>
<dbReference type="InterPro" id="IPR011010">
    <property type="entry name" value="DNA_brk_join_enz"/>
</dbReference>
<dbReference type="GO" id="GO:0015074">
    <property type="term" value="P:DNA integration"/>
    <property type="evidence" value="ECO:0007669"/>
    <property type="project" value="UniProtKB-KW"/>
</dbReference>
<keyword evidence="4" id="KW-0233">DNA recombination</keyword>
<organism evidence="5 6">
    <name type="scientific">Vibrio splendidus</name>
    <dbReference type="NCBI Taxonomy" id="29497"/>
    <lineage>
        <taxon>Bacteria</taxon>
        <taxon>Pseudomonadati</taxon>
        <taxon>Pseudomonadota</taxon>
        <taxon>Gammaproteobacteria</taxon>
        <taxon>Vibrionales</taxon>
        <taxon>Vibrionaceae</taxon>
        <taxon>Vibrio</taxon>
    </lineage>
</organism>
<dbReference type="InterPro" id="IPR050090">
    <property type="entry name" value="Tyrosine_recombinase_XerCD"/>
</dbReference>
<keyword evidence="2" id="KW-0229">DNA integration</keyword>
<dbReference type="RefSeq" id="WP_102553052.1">
    <property type="nucleotide sequence ID" value="NZ_MCZF01000258.1"/>
</dbReference>
<comment type="caution">
    <text evidence="5">The sequence shown here is derived from an EMBL/GenBank/DDBJ whole genome shotgun (WGS) entry which is preliminary data.</text>
</comment>
<dbReference type="PANTHER" id="PTHR30349:SF41">
    <property type="entry name" value="INTEGRASE_RECOMBINASE PROTEIN MJ0367-RELATED"/>
    <property type="match status" value="1"/>
</dbReference>
<dbReference type="InterPro" id="IPR010998">
    <property type="entry name" value="Integrase_recombinase_N"/>
</dbReference>